<accession>A0A3P1VAX6</accession>
<dbReference type="AlphaFoldDB" id="A0A3P1VAX6"/>
<protein>
    <submittedName>
        <fullName evidence="1">Uncharacterized protein</fullName>
    </submittedName>
</protein>
<sequence>MSVALVIDEIEAASVMVSAAADTLEGVRLDSGSAGVFGDSALAGAAGAFSAGGHQALQAGASGALSTAAALSGAVRALIGADEQAASGARALAGQEGLR</sequence>
<reference evidence="1 2" key="1">
    <citation type="submission" date="2018-11" db="EMBL/GenBank/DDBJ databases">
        <title>Genomes From Bacteria Associated with the Canine Oral Cavity: a Test Case for Automated Genome-Based Taxonomic Assignment.</title>
        <authorList>
            <person name="Coil D.A."/>
            <person name="Jospin G."/>
            <person name="Darling A.E."/>
            <person name="Wallis C."/>
            <person name="Davis I.J."/>
            <person name="Harris S."/>
            <person name="Eisen J.A."/>
            <person name="Holcombe L.J."/>
            <person name="O'Flynn C."/>
        </authorList>
    </citation>
    <scope>NUCLEOTIDE SEQUENCE [LARGE SCALE GENOMIC DNA]</scope>
    <source>
        <strain evidence="1 2">OH5050</strain>
    </source>
</reference>
<organism evidence="1 2">
    <name type="scientific">Actinomyces bowdenii</name>
    <dbReference type="NCBI Taxonomy" id="131109"/>
    <lineage>
        <taxon>Bacteria</taxon>
        <taxon>Bacillati</taxon>
        <taxon>Actinomycetota</taxon>
        <taxon>Actinomycetes</taxon>
        <taxon>Actinomycetales</taxon>
        <taxon>Actinomycetaceae</taxon>
        <taxon>Actinomyces</taxon>
    </lineage>
</organism>
<proteinExistence type="predicted"/>
<keyword evidence="2" id="KW-1185">Reference proteome</keyword>
<comment type="caution">
    <text evidence="1">The sequence shown here is derived from an EMBL/GenBank/DDBJ whole genome shotgun (WGS) entry which is preliminary data.</text>
</comment>
<dbReference type="RefSeq" id="WP_124932579.1">
    <property type="nucleotide sequence ID" value="NZ_JANJZE010000047.1"/>
</dbReference>
<dbReference type="EMBL" id="RQZC01000001">
    <property type="protein sequence ID" value="RRD30660.1"/>
    <property type="molecule type" value="Genomic_DNA"/>
</dbReference>
<evidence type="ECO:0000313" key="2">
    <source>
        <dbReference type="Proteomes" id="UP000271272"/>
    </source>
</evidence>
<evidence type="ECO:0000313" key="1">
    <source>
        <dbReference type="EMBL" id="RRD30660.1"/>
    </source>
</evidence>
<gene>
    <name evidence="1" type="ORF">EII10_00635</name>
</gene>
<dbReference type="Proteomes" id="UP000271272">
    <property type="component" value="Unassembled WGS sequence"/>
</dbReference>
<name>A0A3P1VAX6_9ACTO</name>